<dbReference type="EMBL" id="BARS01054782">
    <property type="protein sequence ID" value="GAG51611.1"/>
    <property type="molecule type" value="Genomic_DNA"/>
</dbReference>
<accession>X0ZTV3</accession>
<comment type="caution">
    <text evidence="1">The sequence shown here is derived from an EMBL/GenBank/DDBJ whole genome shotgun (WGS) entry which is preliminary data.</text>
</comment>
<evidence type="ECO:0000313" key="1">
    <source>
        <dbReference type="EMBL" id="GAG51611.1"/>
    </source>
</evidence>
<reference evidence="1" key="1">
    <citation type="journal article" date="2014" name="Front. Microbiol.">
        <title>High frequency of phylogenetically diverse reductive dehalogenase-homologous genes in deep subseafloor sedimentary metagenomes.</title>
        <authorList>
            <person name="Kawai M."/>
            <person name="Futagami T."/>
            <person name="Toyoda A."/>
            <person name="Takaki Y."/>
            <person name="Nishi S."/>
            <person name="Hori S."/>
            <person name="Arai W."/>
            <person name="Tsubouchi T."/>
            <person name="Morono Y."/>
            <person name="Uchiyama I."/>
            <person name="Ito T."/>
            <person name="Fujiyama A."/>
            <person name="Inagaki F."/>
            <person name="Takami H."/>
        </authorList>
    </citation>
    <scope>NUCLEOTIDE SEQUENCE</scope>
    <source>
        <strain evidence="1">Expedition CK06-06</strain>
    </source>
</reference>
<proteinExistence type="predicted"/>
<protein>
    <submittedName>
        <fullName evidence="1">Uncharacterized protein</fullName>
    </submittedName>
</protein>
<sequence>MNAVKPFGDLETAIILIIGHDPRLQHSRAEAEFAFFLDYLTRPRPRSTSEASKFGLAQAVMGYVSDLAGRDAALAELYVTNLCNQFIPRPGSGTVLIPDTLARQGVE</sequence>
<dbReference type="AlphaFoldDB" id="X0ZTV3"/>
<organism evidence="1">
    <name type="scientific">marine sediment metagenome</name>
    <dbReference type="NCBI Taxonomy" id="412755"/>
    <lineage>
        <taxon>unclassified sequences</taxon>
        <taxon>metagenomes</taxon>
        <taxon>ecological metagenomes</taxon>
    </lineage>
</organism>
<gene>
    <name evidence="1" type="ORF">S01H1_81021</name>
</gene>
<name>X0ZTV3_9ZZZZ</name>
<feature type="non-terminal residue" evidence="1">
    <location>
        <position position="107"/>
    </location>
</feature>